<dbReference type="Proteomes" id="UP001157006">
    <property type="component" value="Chromosome 1L"/>
</dbReference>
<protein>
    <submittedName>
        <fullName evidence="1">Uncharacterized protein</fullName>
    </submittedName>
</protein>
<name>A0AAV0YPW8_VICFA</name>
<organism evidence="1 2">
    <name type="scientific">Vicia faba</name>
    <name type="common">Broad bean</name>
    <name type="synonym">Faba vulgaris</name>
    <dbReference type="NCBI Taxonomy" id="3906"/>
    <lineage>
        <taxon>Eukaryota</taxon>
        <taxon>Viridiplantae</taxon>
        <taxon>Streptophyta</taxon>
        <taxon>Embryophyta</taxon>
        <taxon>Tracheophyta</taxon>
        <taxon>Spermatophyta</taxon>
        <taxon>Magnoliopsida</taxon>
        <taxon>eudicotyledons</taxon>
        <taxon>Gunneridae</taxon>
        <taxon>Pentapetalae</taxon>
        <taxon>rosids</taxon>
        <taxon>fabids</taxon>
        <taxon>Fabales</taxon>
        <taxon>Fabaceae</taxon>
        <taxon>Papilionoideae</taxon>
        <taxon>50 kb inversion clade</taxon>
        <taxon>NPAAA clade</taxon>
        <taxon>Hologalegina</taxon>
        <taxon>IRL clade</taxon>
        <taxon>Fabeae</taxon>
        <taxon>Vicia</taxon>
    </lineage>
</organism>
<dbReference type="AlphaFoldDB" id="A0AAV0YPW8"/>
<keyword evidence="2" id="KW-1185">Reference proteome</keyword>
<evidence type="ECO:0000313" key="2">
    <source>
        <dbReference type="Proteomes" id="UP001157006"/>
    </source>
</evidence>
<evidence type="ECO:0000313" key="1">
    <source>
        <dbReference type="EMBL" id="CAI8586743.1"/>
    </source>
</evidence>
<dbReference type="EMBL" id="OX451736">
    <property type="protein sequence ID" value="CAI8586743.1"/>
    <property type="molecule type" value="Genomic_DNA"/>
</dbReference>
<gene>
    <name evidence="1" type="ORF">VFH_I268240</name>
</gene>
<accession>A0AAV0YPW8</accession>
<sequence>MVQFSFYSNNPSSFQTQARYGQTLPLSSRNNTFIPSYLPNPSRIPSSSLGNTSLIPSSLPNSSQISSLRLGNTPLIPFNLANQYRISSSILGNTSLIPSYPRNAYQNSSSNSVTPKYHNSSRPILQNQMNFRYSPYFEGSNHTNNFNPLVLNDSNPRSKTHLNSYQGHGNASLDSTMEHHVTTFTITFNET</sequence>
<proteinExistence type="predicted"/>
<reference evidence="1 2" key="1">
    <citation type="submission" date="2023-01" db="EMBL/GenBank/DDBJ databases">
        <authorList>
            <person name="Kreplak J."/>
        </authorList>
    </citation>
    <scope>NUCLEOTIDE SEQUENCE [LARGE SCALE GENOMIC DNA]</scope>
</reference>